<accession>A0ABP1WUM5</accession>
<organism evidence="1 2">
    <name type="scientific">Vibrio crassostreae</name>
    <dbReference type="NCBI Taxonomy" id="246167"/>
    <lineage>
        <taxon>Bacteria</taxon>
        <taxon>Pseudomonadati</taxon>
        <taxon>Pseudomonadota</taxon>
        <taxon>Gammaproteobacteria</taxon>
        <taxon>Vibrionales</taxon>
        <taxon>Vibrionaceae</taxon>
        <taxon>Vibrio</taxon>
    </lineage>
</organism>
<comment type="caution">
    <text evidence="1">The sequence shown here is derived from an EMBL/GenBank/DDBJ whole genome shotgun (WGS) entry which is preliminary data.</text>
</comment>
<reference evidence="1 2" key="1">
    <citation type="submission" date="2014-06" db="EMBL/GenBank/DDBJ databases">
        <authorList>
            <person name="Le Roux F."/>
        </authorList>
    </citation>
    <scope>NUCLEOTIDE SEQUENCE [LARGE SCALE GENOMIC DNA]</scope>
    <source>
        <strain evidence="1 2">J5-4</strain>
    </source>
</reference>
<dbReference type="EMBL" id="CCJX01000067">
    <property type="protein sequence ID" value="CDT17973.1"/>
    <property type="molecule type" value="Genomic_DNA"/>
</dbReference>
<keyword evidence="2" id="KW-1185">Reference proteome</keyword>
<gene>
    <name evidence="1" type="ORF">VCR4J5_1590004</name>
</gene>
<sequence length="49" mass="5474">MRKLNPAVSSSAKVMSLLAGLELWSIIKYGQFDNPEGLSFWKQLYALAT</sequence>
<evidence type="ECO:0000313" key="1">
    <source>
        <dbReference type="EMBL" id="CDT17973.1"/>
    </source>
</evidence>
<evidence type="ECO:0000313" key="2">
    <source>
        <dbReference type="Proteomes" id="UP000049077"/>
    </source>
</evidence>
<protein>
    <submittedName>
        <fullName evidence="1">Uncharacterized protein</fullName>
    </submittedName>
</protein>
<dbReference type="Proteomes" id="UP000049077">
    <property type="component" value="Unassembled WGS sequence"/>
</dbReference>
<name>A0ABP1WUM5_9VIBR</name>
<proteinExistence type="predicted"/>